<gene>
    <name evidence="2" type="ORF">TAE01_22400</name>
</gene>
<evidence type="ECO:0000313" key="3">
    <source>
        <dbReference type="Proteomes" id="UP000321534"/>
    </source>
</evidence>
<name>A0A512D2F7_9MICO</name>
<organism evidence="2 3">
    <name type="scientific">Terrabacter aerolatus</name>
    <dbReference type="NCBI Taxonomy" id="422442"/>
    <lineage>
        <taxon>Bacteria</taxon>
        <taxon>Bacillati</taxon>
        <taxon>Actinomycetota</taxon>
        <taxon>Actinomycetes</taxon>
        <taxon>Micrococcales</taxon>
        <taxon>Intrasporangiaceae</taxon>
        <taxon>Terrabacter</taxon>
    </lineage>
</organism>
<dbReference type="AlphaFoldDB" id="A0A512D2F7"/>
<proteinExistence type="predicted"/>
<comment type="caution">
    <text evidence="2">The sequence shown here is derived from an EMBL/GenBank/DDBJ whole genome shotgun (WGS) entry which is preliminary data.</text>
</comment>
<dbReference type="OrthoDB" id="5517693at2"/>
<sequence length="317" mass="34598">MDPRIEALAGSQGGVFAAHEAQAAGLTKADLHRAVRSRQLVRVRRGAYVRATVWQQATGDERYRLRCLAVARSRPGDALSHHAAIGMLGLPLWNVDADRIDLVSDTVQSVRRGAVWLHPDDGVAVVRAADAVCVSPARAVVRTALTMGQDCAVVAGDAALHRGLVTLDDLMTEVAAVSPHQGRGRALEAVLLMDGRSESVGESRTRLALRRLGLQPESQVVLRDEEGRFVARVDLLVDGVVLEFDGLVKYARQRDAEDGAPRPEEVLWLEKRREDAIRRLGHPVERVIWNELERPGLIGARVRSAKALVVARPPRPA</sequence>
<evidence type="ECO:0000259" key="1">
    <source>
        <dbReference type="Pfam" id="PF13338"/>
    </source>
</evidence>
<protein>
    <recommendedName>
        <fullName evidence="1">AbiEi antitoxin N-terminal domain-containing protein</fullName>
    </recommendedName>
</protein>
<dbReference type="InterPro" id="IPR025159">
    <property type="entry name" value="AbiEi_N"/>
</dbReference>
<dbReference type="RefSeq" id="WP_147066381.1">
    <property type="nucleotide sequence ID" value="NZ_BAAARO010000016.1"/>
</dbReference>
<dbReference type="Proteomes" id="UP000321534">
    <property type="component" value="Unassembled WGS sequence"/>
</dbReference>
<dbReference type="EMBL" id="BJYX01000010">
    <property type="protein sequence ID" value="GEO30430.1"/>
    <property type="molecule type" value="Genomic_DNA"/>
</dbReference>
<feature type="domain" description="AbiEi antitoxin N-terminal" evidence="1">
    <location>
        <begin position="4"/>
        <end position="50"/>
    </location>
</feature>
<dbReference type="Pfam" id="PF13338">
    <property type="entry name" value="AbiEi_4"/>
    <property type="match status" value="1"/>
</dbReference>
<keyword evidence="3" id="KW-1185">Reference proteome</keyword>
<reference evidence="2 3" key="1">
    <citation type="submission" date="2019-07" db="EMBL/GenBank/DDBJ databases">
        <title>Whole genome shotgun sequence of Terrabacter aerolatus NBRC 106305.</title>
        <authorList>
            <person name="Hosoyama A."/>
            <person name="Uohara A."/>
            <person name="Ohji S."/>
            <person name="Ichikawa N."/>
        </authorList>
    </citation>
    <scope>NUCLEOTIDE SEQUENCE [LARGE SCALE GENOMIC DNA]</scope>
    <source>
        <strain evidence="2 3">NBRC 106305</strain>
    </source>
</reference>
<accession>A0A512D2F7</accession>
<evidence type="ECO:0000313" key="2">
    <source>
        <dbReference type="EMBL" id="GEO30430.1"/>
    </source>
</evidence>